<proteinExistence type="predicted"/>
<gene>
    <name evidence="1" type="ORF">H0235_011553</name>
</gene>
<name>A0A834NS36_VESPE</name>
<protein>
    <submittedName>
        <fullName evidence="1">Uncharacterized protein</fullName>
    </submittedName>
</protein>
<dbReference type="AlphaFoldDB" id="A0A834NS36"/>
<sequence length="242" mass="27828">MSSGAVQLGSRCLPKTECKVAILREIHIFHQGGRRPSRGAIYEIRKSYGHPWAQWTPLLSQVESTRQTLYITPSFENVSTSSREQCPELREKRKTYVAKKRKRLRKYSAAHKGKEKQVPGQRRERSIIAVRTVNHEGDTDPCFDDDLSEHLQGYRTDSTREVICGDGGTVNRKCIQSIKPGWNEEEEGDVAAKIFILDRGSLQGEFIVRGAEDHRELRILWYTRRKSQPRKDSANSTRNDFL</sequence>
<keyword evidence="2" id="KW-1185">Reference proteome</keyword>
<dbReference type="EMBL" id="JACSDY010000010">
    <property type="protein sequence ID" value="KAF7417022.1"/>
    <property type="molecule type" value="Genomic_DNA"/>
</dbReference>
<evidence type="ECO:0000313" key="2">
    <source>
        <dbReference type="Proteomes" id="UP000600918"/>
    </source>
</evidence>
<dbReference type="Proteomes" id="UP000600918">
    <property type="component" value="Unassembled WGS sequence"/>
</dbReference>
<reference evidence="1" key="1">
    <citation type="journal article" date="2020" name="G3 (Bethesda)">
        <title>High-Quality Assemblies for Three Invasive Social Wasps from the &lt;i&gt;Vespula&lt;/i&gt; Genus.</title>
        <authorList>
            <person name="Harrop T.W.R."/>
            <person name="Guhlin J."/>
            <person name="McLaughlin G.M."/>
            <person name="Permina E."/>
            <person name="Stockwell P."/>
            <person name="Gilligan J."/>
            <person name="Le Lec M.F."/>
            <person name="Gruber M.A.M."/>
            <person name="Quinn O."/>
            <person name="Lovegrove M."/>
            <person name="Duncan E.J."/>
            <person name="Remnant E.J."/>
            <person name="Van Eeckhoven J."/>
            <person name="Graham B."/>
            <person name="Knapp R.A."/>
            <person name="Langford K.W."/>
            <person name="Kronenberg Z."/>
            <person name="Press M.O."/>
            <person name="Eacker S.M."/>
            <person name="Wilson-Rankin E.E."/>
            <person name="Purcell J."/>
            <person name="Lester P.J."/>
            <person name="Dearden P.K."/>
        </authorList>
    </citation>
    <scope>NUCLEOTIDE SEQUENCE</scope>
    <source>
        <strain evidence="1">Volc-1</strain>
    </source>
</reference>
<accession>A0A834NS36</accession>
<evidence type="ECO:0000313" key="1">
    <source>
        <dbReference type="EMBL" id="KAF7417022.1"/>
    </source>
</evidence>
<comment type="caution">
    <text evidence="1">The sequence shown here is derived from an EMBL/GenBank/DDBJ whole genome shotgun (WGS) entry which is preliminary data.</text>
</comment>
<organism evidence="1 2">
    <name type="scientific">Vespula pensylvanica</name>
    <name type="common">Western yellow jacket</name>
    <name type="synonym">Wasp</name>
    <dbReference type="NCBI Taxonomy" id="30213"/>
    <lineage>
        <taxon>Eukaryota</taxon>
        <taxon>Metazoa</taxon>
        <taxon>Ecdysozoa</taxon>
        <taxon>Arthropoda</taxon>
        <taxon>Hexapoda</taxon>
        <taxon>Insecta</taxon>
        <taxon>Pterygota</taxon>
        <taxon>Neoptera</taxon>
        <taxon>Endopterygota</taxon>
        <taxon>Hymenoptera</taxon>
        <taxon>Apocrita</taxon>
        <taxon>Aculeata</taxon>
        <taxon>Vespoidea</taxon>
        <taxon>Vespidae</taxon>
        <taxon>Vespinae</taxon>
        <taxon>Vespula</taxon>
    </lineage>
</organism>